<protein>
    <recommendedName>
        <fullName evidence="4">Type II secretion system protein</fullName>
    </recommendedName>
</protein>
<keyword evidence="1" id="KW-1133">Transmembrane helix</keyword>
<gene>
    <name evidence="2" type="ORF">VSA01S_37260</name>
</gene>
<dbReference type="OrthoDB" id="5876423at2"/>
<dbReference type="AlphaFoldDB" id="A0A511QJW0"/>
<evidence type="ECO:0000313" key="3">
    <source>
        <dbReference type="Proteomes" id="UP000321922"/>
    </source>
</evidence>
<comment type="caution">
    <text evidence="2">The sequence shown here is derived from an EMBL/GenBank/DDBJ whole genome shotgun (WGS) entry which is preliminary data.</text>
</comment>
<reference evidence="2 3" key="1">
    <citation type="submission" date="2019-07" db="EMBL/GenBank/DDBJ databases">
        <title>Whole genome shotgun sequence of Vibrio sagamiensis NBRC 104589.</title>
        <authorList>
            <person name="Hosoyama A."/>
            <person name="Uohara A."/>
            <person name="Ohji S."/>
            <person name="Ichikawa N."/>
        </authorList>
    </citation>
    <scope>NUCLEOTIDE SEQUENCE [LARGE SCALE GENOMIC DNA]</scope>
    <source>
        <strain evidence="2 3">NBRC 104589</strain>
    </source>
</reference>
<organism evidence="2 3">
    <name type="scientific">Vibrio sagamiensis NBRC 104589</name>
    <dbReference type="NCBI Taxonomy" id="1219064"/>
    <lineage>
        <taxon>Bacteria</taxon>
        <taxon>Pseudomonadati</taxon>
        <taxon>Pseudomonadota</taxon>
        <taxon>Gammaproteobacteria</taxon>
        <taxon>Vibrionales</taxon>
        <taxon>Vibrionaceae</taxon>
        <taxon>Vibrio</taxon>
    </lineage>
</organism>
<feature type="transmembrane region" description="Helical" evidence="1">
    <location>
        <begin position="12"/>
        <end position="31"/>
    </location>
</feature>
<evidence type="ECO:0000313" key="2">
    <source>
        <dbReference type="EMBL" id="GEM77614.1"/>
    </source>
</evidence>
<keyword evidence="1" id="KW-0472">Membrane</keyword>
<proteinExistence type="predicted"/>
<dbReference type="Proteomes" id="UP000321922">
    <property type="component" value="Unassembled WGS sequence"/>
</dbReference>
<keyword evidence="1" id="KW-0812">Transmembrane</keyword>
<evidence type="ECO:0000256" key="1">
    <source>
        <dbReference type="SAM" id="Phobius"/>
    </source>
</evidence>
<keyword evidence="3" id="KW-1185">Reference proteome</keyword>
<evidence type="ECO:0008006" key="4">
    <source>
        <dbReference type="Google" id="ProtNLM"/>
    </source>
</evidence>
<dbReference type="EMBL" id="BJXJ01000073">
    <property type="protein sequence ID" value="GEM77614.1"/>
    <property type="molecule type" value="Genomic_DNA"/>
</dbReference>
<dbReference type="RefSeq" id="WP_039984008.1">
    <property type="nucleotide sequence ID" value="NZ_BAOJ01000502.1"/>
</dbReference>
<name>A0A511QJW0_9VIBR</name>
<sequence length="320" mass="35868">MNLRHKQHGFALIMGVLIILTIVGAGSMAIAEYTQKKRILNNAESFYNRVLYLRRQMHAYAHDKYTAGFSINSAGLFPFNLSDLEGKYVPACSTADNRRGLCMKINQTPWGTIERNDYRVVEIKPSQGESYYRAEIDLKLPSKTDETLRYERNTTISMLAQLPNIQYDDTSNMIKVRVDRPDKAFGYESLVKRSGDSTLLGDWDVGGQHAITNARDVTIANDDGTQKLVSRGLSNVYTVEHGDKVKKPSCPKDLNPRIDLGLGYVRIESDYQLIGSQKPHIVSETTSDWEIGLALRVKNIITNEIGTQSTGNVLAVTQCK</sequence>
<accession>A0A511QJW0</accession>